<sequence>MKLRKSPNLNQVANLYTPPIFDLFHNELDMSLCCRVKQCNELEGEVRYMISLYGDDKEYIVEGNMERYILVQWRLDANYGGIKGEKVEVDENDPKLEISTHYRDLCIRMVKLATQASVYKPTYQFVDEEIKELCAKVNKIMIHLMIWVLVVVEATLI</sequence>
<keyword evidence="2" id="KW-1185">Reference proteome</keyword>
<organism evidence="1 2">
    <name type="scientific">Camellia sinensis</name>
    <name type="common">Tea plant</name>
    <name type="synonym">Thea sinensis</name>
    <dbReference type="NCBI Taxonomy" id="4442"/>
    <lineage>
        <taxon>Eukaryota</taxon>
        <taxon>Viridiplantae</taxon>
        <taxon>Streptophyta</taxon>
        <taxon>Embryophyta</taxon>
        <taxon>Tracheophyta</taxon>
        <taxon>Spermatophyta</taxon>
        <taxon>Magnoliopsida</taxon>
        <taxon>eudicotyledons</taxon>
        <taxon>Gunneridae</taxon>
        <taxon>Pentapetalae</taxon>
        <taxon>asterids</taxon>
        <taxon>Ericales</taxon>
        <taxon>Theaceae</taxon>
        <taxon>Camellia</taxon>
    </lineage>
</organism>
<dbReference type="EMBL" id="JACBKZ010000005">
    <property type="protein sequence ID" value="KAF5951110.1"/>
    <property type="molecule type" value="Genomic_DNA"/>
</dbReference>
<dbReference type="AlphaFoldDB" id="A0A7J7HDW2"/>
<name>A0A7J7HDW2_CAMSI</name>
<comment type="caution">
    <text evidence="1">The sequence shown here is derived from an EMBL/GenBank/DDBJ whole genome shotgun (WGS) entry which is preliminary data.</text>
</comment>
<reference evidence="2" key="1">
    <citation type="journal article" date="2020" name="Nat. Commun.">
        <title>Genome assembly of wild tea tree DASZ reveals pedigree and selection history of tea varieties.</title>
        <authorList>
            <person name="Zhang W."/>
            <person name="Zhang Y."/>
            <person name="Qiu H."/>
            <person name="Guo Y."/>
            <person name="Wan H."/>
            <person name="Zhang X."/>
            <person name="Scossa F."/>
            <person name="Alseekh S."/>
            <person name="Zhang Q."/>
            <person name="Wang P."/>
            <person name="Xu L."/>
            <person name="Schmidt M.H."/>
            <person name="Jia X."/>
            <person name="Li D."/>
            <person name="Zhu A."/>
            <person name="Guo F."/>
            <person name="Chen W."/>
            <person name="Ni D."/>
            <person name="Usadel B."/>
            <person name="Fernie A.R."/>
            <person name="Wen W."/>
        </authorList>
    </citation>
    <scope>NUCLEOTIDE SEQUENCE [LARGE SCALE GENOMIC DNA]</scope>
    <source>
        <strain evidence="2">cv. G240</strain>
    </source>
</reference>
<protein>
    <submittedName>
        <fullName evidence="1">Uncharacterized protein</fullName>
    </submittedName>
</protein>
<dbReference type="Proteomes" id="UP000593564">
    <property type="component" value="Unassembled WGS sequence"/>
</dbReference>
<reference evidence="1 2" key="2">
    <citation type="submission" date="2020-07" db="EMBL/GenBank/DDBJ databases">
        <title>Genome assembly of wild tea tree DASZ reveals pedigree and selection history of tea varieties.</title>
        <authorList>
            <person name="Zhang W."/>
        </authorList>
    </citation>
    <scope>NUCLEOTIDE SEQUENCE [LARGE SCALE GENOMIC DNA]</scope>
    <source>
        <strain evidence="2">cv. G240</strain>
        <tissue evidence="1">Leaf</tissue>
    </source>
</reference>
<evidence type="ECO:0000313" key="2">
    <source>
        <dbReference type="Proteomes" id="UP000593564"/>
    </source>
</evidence>
<gene>
    <name evidence="1" type="ORF">HYC85_013103</name>
</gene>
<evidence type="ECO:0000313" key="1">
    <source>
        <dbReference type="EMBL" id="KAF5951110.1"/>
    </source>
</evidence>
<accession>A0A7J7HDW2</accession>
<proteinExistence type="predicted"/>